<dbReference type="Pfam" id="PF13489">
    <property type="entry name" value="Methyltransf_23"/>
    <property type="match status" value="1"/>
</dbReference>
<dbReference type="EMBL" id="CP165625">
    <property type="protein sequence ID" value="XDU95085.1"/>
    <property type="molecule type" value="Genomic_DNA"/>
</dbReference>
<keyword evidence="1" id="KW-0489">Methyltransferase</keyword>
<dbReference type="Gene3D" id="3.40.50.150">
    <property type="entry name" value="Vaccinia Virus protein VP39"/>
    <property type="match status" value="1"/>
</dbReference>
<proteinExistence type="predicted"/>
<dbReference type="PANTHER" id="PTHR43861">
    <property type="entry name" value="TRANS-ACONITATE 2-METHYLTRANSFERASE-RELATED"/>
    <property type="match status" value="1"/>
</dbReference>
<gene>
    <name evidence="1" type="ORF">AB3G34_14480</name>
</gene>
<dbReference type="SUPFAM" id="SSF53335">
    <property type="entry name" value="S-adenosyl-L-methionine-dependent methyltransferases"/>
    <property type="match status" value="1"/>
</dbReference>
<dbReference type="RefSeq" id="WP_369752869.1">
    <property type="nucleotide sequence ID" value="NZ_CP165625.1"/>
</dbReference>
<dbReference type="AlphaFoldDB" id="A0AB39W203"/>
<dbReference type="InterPro" id="IPR029063">
    <property type="entry name" value="SAM-dependent_MTases_sf"/>
</dbReference>
<evidence type="ECO:0000313" key="1">
    <source>
        <dbReference type="EMBL" id="XDU95085.1"/>
    </source>
</evidence>
<keyword evidence="1" id="KW-0808">Transferase</keyword>
<dbReference type="GO" id="GO:0102208">
    <property type="term" value="F:2-polyprenyl-6-hydroxyphenol methylase activity"/>
    <property type="evidence" value="ECO:0007669"/>
    <property type="project" value="UniProtKB-EC"/>
</dbReference>
<protein>
    <submittedName>
        <fullName evidence="1">Class I SAM-dependent methyltransferase</fullName>
        <ecNumber evidence="1">2.1.1.222</ecNumber>
        <ecNumber evidence="1">2.1.1.64</ecNumber>
    </submittedName>
</protein>
<name>A0AB39W203_9FLAO</name>
<reference evidence="1" key="1">
    <citation type="submission" date="2024-07" db="EMBL/GenBank/DDBJ databases">
        <authorList>
            <person name="Biller S.J."/>
        </authorList>
    </citation>
    <scope>NUCLEOTIDE SEQUENCE</scope>
    <source>
        <strain evidence="1">WC2409</strain>
    </source>
</reference>
<dbReference type="CDD" id="cd02440">
    <property type="entry name" value="AdoMet_MTases"/>
    <property type="match status" value="1"/>
</dbReference>
<dbReference type="EC" id="2.1.1.64" evidence="1"/>
<dbReference type="GO" id="GO:0032259">
    <property type="term" value="P:methylation"/>
    <property type="evidence" value="ECO:0007669"/>
    <property type="project" value="UniProtKB-KW"/>
</dbReference>
<organism evidence="1">
    <name type="scientific">Flavobacterium sp. WC2409</name>
    <dbReference type="NCBI Taxonomy" id="3234139"/>
    <lineage>
        <taxon>Bacteria</taxon>
        <taxon>Pseudomonadati</taxon>
        <taxon>Bacteroidota</taxon>
        <taxon>Flavobacteriia</taxon>
        <taxon>Flavobacteriales</taxon>
        <taxon>Flavobacteriaceae</taxon>
        <taxon>Flavobacterium</taxon>
    </lineage>
</organism>
<accession>A0AB39W203</accession>
<dbReference type="EC" id="2.1.1.222" evidence="1"/>
<dbReference type="GO" id="GO:0061542">
    <property type="term" value="F:3-demethylubiquinol 3-O-methyltransferase activity"/>
    <property type="evidence" value="ECO:0007669"/>
    <property type="project" value="UniProtKB-EC"/>
</dbReference>
<sequence>MDISNKKHFLTVKDHSVSKEIFELYYDENLDMLVTHPQPSLDVLGKYYESEDYISHTDGKRSLFEKAYHFVKSIALKNKLDLINSLQPAKGRILDIGAGTGDFLSVAKQNGWETIGVEPSEKAKAIASKKGVAFVEETRTLENQSFDVITMWHVLEHVPDLDFQIKELKRLLKPTGSLIIAVPNFKSFDAKHYGAFWAAYDVPIHFWHFSKKAIKLLFEKENIQLEKVLPMKFDSFYVSLLSEKYKSGKMNFIKASFVGLWSNWKAKGSFEYSSHIYVLKNN</sequence>